<evidence type="ECO:0000313" key="3">
    <source>
        <dbReference type="Proteomes" id="UP001149079"/>
    </source>
</evidence>
<dbReference type="Proteomes" id="UP001149079">
    <property type="component" value="Unassembled WGS sequence"/>
</dbReference>
<feature type="compositionally biased region" description="Polar residues" evidence="1">
    <location>
        <begin position="180"/>
        <end position="192"/>
    </location>
</feature>
<sequence>MGLECIYPESQGRHKRQEKNKSHRAAVQLKARATGLIVCDEADPCARKDQPDCGKVLAWDDFQDMEFDARAFDESLFTSLIMDNPKQHISNGGPSSSNSGTSKSTLNPTPRESVTPERRNCAPLASWGQLPESPTAEPLLPSLLGPSTRSSIGDSGFWEEAHVPHGLDIWAMGADEHGTPGSTSERLSLEPQNKTRTESDGCCCLLSSISFLERLVQKSASRENRIDLLLTEVRDSIETLAVFMACEKCAARVAQNMLLAMTTRQISLICKAMANCYKTMLTCGLDDANPSQQKPGDISADAVEISVSTYRVKRSERLHLIKSLVDLQIIEFQQCIDKVKFRYRNWPDQGLPEALVEAEDHLKLAQFAIRNQT</sequence>
<dbReference type="OrthoDB" id="4356994at2759"/>
<feature type="region of interest" description="Disordered" evidence="1">
    <location>
        <begin position="174"/>
        <end position="194"/>
    </location>
</feature>
<reference evidence="2" key="1">
    <citation type="submission" date="2022-11" db="EMBL/GenBank/DDBJ databases">
        <authorList>
            <person name="Petersen C."/>
        </authorList>
    </citation>
    <scope>NUCLEOTIDE SEQUENCE</scope>
    <source>
        <strain evidence="2">IBT 22155</strain>
    </source>
</reference>
<keyword evidence="3" id="KW-1185">Reference proteome</keyword>
<gene>
    <name evidence="2" type="ORF">N7515_004678</name>
</gene>
<evidence type="ECO:0000256" key="1">
    <source>
        <dbReference type="SAM" id="MobiDB-lite"/>
    </source>
</evidence>
<feature type="compositionally biased region" description="Low complexity" evidence="1">
    <location>
        <begin position="90"/>
        <end position="105"/>
    </location>
</feature>
<name>A0A9W9H0P9_9EURO</name>
<comment type="caution">
    <text evidence="2">The sequence shown here is derived from an EMBL/GenBank/DDBJ whole genome shotgun (WGS) entry which is preliminary data.</text>
</comment>
<dbReference type="GeneID" id="81404592"/>
<evidence type="ECO:0000313" key="2">
    <source>
        <dbReference type="EMBL" id="KAJ5135400.1"/>
    </source>
</evidence>
<dbReference type="AlphaFoldDB" id="A0A9W9H0P9"/>
<protein>
    <submittedName>
        <fullName evidence="2">Uncharacterized protein</fullName>
    </submittedName>
</protein>
<reference evidence="2" key="2">
    <citation type="journal article" date="2023" name="IMA Fungus">
        <title>Comparative genomic study of the Penicillium genus elucidates a diverse pangenome and 15 lateral gene transfer events.</title>
        <authorList>
            <person name="Petersen C."/>
            <person name="Sorensen T."/>
            <person name="Nielsen M.R."/>
            <person name="Sondergaard T.E."/>
            <person name="Sorensen J.L."/>
            <person name="Fitzpatrick D.A."/>
            <person name="Frisvad J.C."/>
            <person name="Nielsen K.L."/>
        </authorList>
    </citation>
    <scope>NUCLEOTIDE SEQUENCE</scope>
    <source>
        <strain evidence="2">IBT 22155</strain>
    </source>
</reference>
<accession>A0A9W9H0P9</accession>
<organism evidence="2 3">
    <name type="scientific">Penicillium bovifimosum</name>
    <dbReference type="NCBI Taxonomy" id="126998"/>
    <lineage>
        <taxon>Eukaryota</taxon>
        <taxon>Fungi</taxon>
        <taxon>Dikarya</taxon>
        <taxon>Ascomycota</taxon>
        <taxon>Pezizomycotina</taxon>
        <taxon>Eurotiomycetes</taxon>
        <taxon>Eurotiomycetidae</taxon>
        <taxon>Eurotiales</taxon>
        <taxon>Aspergillaceae</taxon>
        <taxon>Penicillium</taxon>
    </lineage>
</organism>
<feature type="region of interest" description="Disordered" evidence="1">
    <location>
        <begin position="86"/>
        <end position="145"/>
    </location>
</feature>
<proteinExistence type="predicted"/>
<dbReference type="RefSeq" id="XP_056522372.1">
    <property type="nucleotide sequence ID" value="XM_056665422.1"/>
</dbReference>
<dbReference type="EMBL" id="JAPQKL010000004">
    <property type="protein sequence ID" value="KAJ5135400.1"/>
    <property type="molecule type" value="Genomic_DNA"/>
</dbReference>